<dbReference type="WBParaSite" id="maker-uti_cns_0013570-snap-gene-0.4-mRNA-1">
    <property type="protein sequence ID" value="maker-uti_cns_0013570-snap-gene-0.4-mRNA-1"/>
    <property type="gene ID" value="maker-uti_cns_0013570-snap-gene-0.4"/>
</dbReference>
<evidence type="ECO:0000256" key="3">
    <source>
        <dbReference type="PROSITE-ProRule" id="PRU00023"/>
    </source>
</evidence>
<keyword evidence="2 3" id="KW-0040">ANK repeat</keyword>
<feature type="compositionally biased region" description="Polar residues" evidence="4">
    <location>
        <begin position="684"/>
        <end position="693"/>
    </location>
</feature>
<feature type="region of interest" description="Disordered" evidence="4">
    <location>
        <begin position="603"/>
        <end position="701"/>
    </location>
</feature>
<name>A0A1I8IL08_9PLAT</name>
<evidence type="ECO:0000256" key="4">
    <source>
        <dbReference type="SAM" id="MobiDB-lite"/>
    </source>
</evidence>
<dbReference type="PROSITE" id="PS50297">
    <property type="entry name" value="ANK_REP_REGION"/>
    <property type="match status" value="1"/>
</dbReference>
<dbReference type="PANTHER" id="PTHR24174:SF16">
    <property type="entry name" value="CASKIN-2"/>
    <property type="match status" value="1"/>
</dbReference>
<accession>A0A1I8IL08</accession>
<feature type="compositionally biased region" description="Polar residues" evidence="4">
    <location>
        <begin position="619"/>
        <end position="634"/>
    </location>
</feature>
<evidence type="ECO:0000313" key="7">
    <source>
        <dbReference type="WBParaSite" id="maker-uti_cns_0013570-snap-gene-0.4-mRNA-1"/>
    </source>
</evidence>
<sequence>LRPLHVASFQGHFEAVHLLLKWHSCVNSVALGALTPLHLACQAGHYDVVKLLLCNNANPMLRADDGRSAFDVACEFGRYTIVQLLMSLKSVTGLLFEDAEYFPQHSPHRSAASEQQGYRRPPSCLHLAAKNGHTDVLRLLLSQPGVNVNRVTEQGSCLHMTAFYGHVEATKLLLEKKQEKIMDHQLDLSSLPPPPPEFFLDNFDNDEEFIFSNSNCKDYNCTIKQGIDPGLTNAHGRTAKEVIARDTPFARELHQILYERISAVAAVAIRDFCNLADPRSIAFRAGEHLTSAVAVTASGPSGPAGANSSTGSAAAAAAASAGTMCSRVLNSATNTPRSAAAPAAANGSVDSGLGPHRQSMVSTCSSGSLGSLPDDNSSAASVSSGELQYQQQQQHGWLREDWRSLTSSQQLHRFLDWCQLACYHRSIEEAGYDLATLVRCTPEDLNAAGVTNPRHRKRLRSDLARLGQAMQAGQAPGGLPDPIEDAVCLTADAALTELCCRLGLPDTASACLRRAGFQLVRDLGQMAWEDLEEIGISRLGHQKKLMLVIDRLRRPRHGPESDQHQPDQQQGTLRRQSAKSTVSCGTCTSSDSIAVQPDPFLAAAESQQQPPQSPPQPSCHSRSFSGSGAAQQSVKLLGRPIPVAVPEVPPQQPPPTPQRGAPPPPPKRVTSVRRCSGDAGSVTPCASPSTTPRHQAARPPAYENAAALADSPALARLGAAASAMPFANEDCGTIRHKPASASIAAAVASPQFGRAALFQQHRQHQHQLHHQLQHLPASPAFARYDE</sequence>
<dbReference type="PROSITE" id="PS50105">
    <property type="entry name" value="SAM_DOMAIN"/>
    <property type="match status" value="1"/>
</dbReference>
<dbReference type="PANTHER" id="PTHR24174">
    <property type="entry name" value="ANKYRIN REPEAT AND STERILE ALPHA MOTIF DOMAIN-CONTAINING PROTEIN 1"/>
    <property type="match status" value="1"/>
</dbReference>
<feature type="compositionally biased region" description="Low complexity" evidence="4">
    <location>
        <begin position="336"/>
        <end position="345"/>
    </location>
</feature>
<dbReference type="InterPro" id="IPR013761">
    <property type="entry name" value="SAM/pointed_sf"/>
</dbReference>
<dbReference type="InterPro" id="IPR036770">
    <property type="entry name" value="Ankyrin_rpt-contain_sf"/>
</dbReference>
<keyword evidence="6" id="KW-1185">Reference proteome</keyword>
<dbReference type="SMART" id="SM00248">
    <property type="entry name" value="ANK"/>
    <property type="match status" value="4"/>
</dbReference>
<evidence type="ECO:0000256" key="1">
    <source>
        <dbReference type="ARBA" id="ARBA00022737"/>
    </source>
</evidence>
<feature type="domain" description="SAM" evidence="5">
    <location>
        <begin position="495"/>
        <end position="555"/>
    </location>
</feature>
<dbReference type="SMART" id="SM00454">
    <property type="entry name" value="SAM"/>
    <property type="match status" value="2"/>
</dbReference>
<dbReference type="PROSITE" id="PS50088">
    <property type="entry name" value="ANK_REPEAT"/>
    <property type="match status" value="1"/>
</dbReference>
<evidence type="ECO:0000313" key="6">
    <source>
        <dbReference type="Proteomes" id="UP000095280"/>
    </source>
</evidence>
<dbReference type="SUPFAM" id="SSF47769">
    <property type="entry name" value="SAM/Pointed domain"/>
    <property type="match status" value="2"/>
</dbReference>
<dbReference type="Pfam" id="PF00536">
    <property type="entry name" value="SAM_1"/>
    <property type="match status" value="2"/>
</dbReference>
<evidence type="ECO:0000256" key="2">
    <source>
        <dbReference type="ARBA" id="ARBA00023043"/>
    </source>
</evidence>
<keyword evidence="1" id="KW-0677">Repeat</keyword>
<dbReference type="Gene3D" id="1.25.40.20">
    <property type="entry name" value="Ankyrin repeat-containing domain"/>
    <property type="match status" value="2"/>
</dbReference>
<dbReference type="InterPro" id="IPR033635">
    <property type="entry name" value="ANKS1/Caskin"/>
</dbReference>
<dbReference type="InterPro" id="IPR001660">
    <property type="entry name" value="SAM"/>
</dbReference>
<proteinExistence type="predicted"/>
<feature type="compositionally biased region" description="Pro residues" evidence="4">
    <location>
        <begin position="647"/>
        <end position="667"/>
    </location>
</feature>
<feature type="repeat" description="ANK" evidence="3">
    <location>
        <begin position="32"/>
        <end position="64"/>
    </location>
</feature>
<dbReference type="Proteomes" id="UP000095280">
    <property type="component" value="Unplaced"/>
</dbReference>
<feature type="region of interest" description="Disordered" evidence="4">
    <location>
        <begin position="556"/>
        <end position="588"/>
    </location>
</feature>
<feature type="region of interest" description="Disordered" evidence="4">
    <location>
        <begin position="336"/>
        <end position="388"/>
    </location>
</feature>
<dbReference type="SUPFAM" id="SSF48403">
    <property type="entry name" value="Ankyrin repeat"/>
    <property type="match status" value="1"/>
</dbReference>
<feature type="compositionally biased region" description="Polar residues" evidence="4">
    <location>
        <begin position="359"/>
        <end position="387"/>
    </location>
</feature>
<evidence type="ECO:0000259" key="5">
    <source>
        <dbReference type="PROSITE" id="PS50105"/>
    </source>
</evidence>
<organism evidence="6 7">
    <name type="scientific">Macrostomum lignano</name>
    <dbReference type="NCBI Taxonomy" id="282301"/>
    <lineage>
        <taxon>Eukaryota</taxon>
        <taxon>Metazoa</taxon>
        <taxon>Spiralia</taxon>
        <taxon>Lophotrochozoa</taxon>
        <taxon>Platyhelminthes</taxon>
        <taxon>Rhabditophora</taxon>
        <taxon>Macrostomorpha</taxon>
        <taxon>Macrostomida</taxon>
        <taxon>Macrostomidae</taxon>
        <taxon>Macrostomum</taxon>
    </lineage>
</organism>
<dbReference type="AlphaFoldDB" id="A0A1I8IL08"/>
<dbReference type="InterPro" id="IPR002110">
    <property type="entry name" value="Ankyrin_rpt"/>
</dbReference>
<feature type="region of interest" description="Disordered" evidence="4">
    <location>
        <begin position="767"/>
        <end position="786"/>
    </location>
</feature>
<dbReference type="Pfam" id="PF12796">
    <property type="entry name" value="Ank_2"/>
    <property type="match status" value="2"/>
</dbReference>
<feature type="compositionally biased region" description="Polar residues" evidence="4">
    <location>
        <begin position="566"/>
        <end position="588"/>
    </location>
</feature>
<reference evidence="7" key="1">
    <citation type="submission" date="2016-11" db="UniProtKB">
        <authorList>
            <consortium name="WormBaseParasite"/>
        </authorList>
    </citation>
    <scope>IDENTIFICATION</scope>
</reference>
<dbReference type="Gene3D" id="1.10.150.50">
    <property type="entry name" value="Transcription Factor, Ets-1"/>
    <property type="match status" value="2"/>
</dbReference>
<protein>
    <submittedName>
        <fullName evidence="7">SAM domain-containing protein</fullName>
    </submittedName>
</protein>